<dbReference type="Proteomes" id="UP000238634">
    <property type="component" value="Unassembled WGS sequence"/>
</dbReference>
<organism evidence="1 2">
    <name type="scientific">Phormidesmis priestleyi ULC007</name>
    <dbReference type="NCBI Taxonomy" id="1920490"/>
    <lineage>
        <taxon>Bacteria</taxon>
        <taxon>Bacillati</taxon>
        <taxon>Cyanobacteriota</taxon>
        <taxon>Cyanophyceae</taxon>
        <taxon>Leptolyngbyales</taxon>
        <taxon>Leptolyngbyaceae</taxon>
        <taxon>Phormidesmis</taxon>
    </lineage>
</organism>
<comment type="caution">
    <text evidence="1">The sequence shown here is derived from an EMBL/GenBank/DDBJ whole genome shotgun (WGS) entry which is preliminary data.</text>
</comment>
<sequence length="114" mass="13191">MKLRLFCTFYIRLSVQALHCSFHPRASDPYKSLKTTLKVEIDEAAWESLYSDTPRPFTKPKSGRIRESEILFDGRQSLKAAIVFQDLQPDQSQVLSLFCYFNEREGAEVLSNCH</sequence>
<reference evidence="1 2" key="1">
    <citation type="submission" date="2018-02" db="EMBL/GenBank/DDBJ databases">
        <authorList>
            <person name="Cohen D.B."/>
            <person name="Kent A.D."/>
        </authorList>
    </citation>
    <scope>NUCLEOTIDE SEQUENCE [LARGE SCALE GENOMIC DNA]</scope>
    <source>
        <strain evidence="1 2">ULC007</strain>
    </source>
</reference>
<dbReference type="OrthoDB" id="9800801at2"/>
<evidence type="ECO:0000313" key="2">
    <source>
        <dbReference type="Proteomes" id="UP000238634"/>
    </source>
</evidence>
<dbReference type="EMBL" id="PVWG01000066">
    <property type="protein sequence ID" value="PSB15234.1"/>
    <property type="molecule type" value="Genomic_DNA"/>
</dbReference>
<name>A0A2T1D491_9CYAN</name>
<accession>A0A2T1D491</accession>
<dbReference type="AlphaFoldDB" id="A0A2T1D491"/>
<gene>
    <name evidence="1" type="ORF">C7B65_24930</name>
</gene>
<protein>
    <submittedName>
        <fullName evidence="1">Uncharacterized protein</fullName>
    </submittedName>
</protein>
<proteinExistence type="predicted"/>
<evidence type="ECO:0000313" key="1">
    <source>
        <dbReference type="EMBL" id="PSB15234.1"/>
    </source>
</evidence>
<reference evidence="1 2" key="2">
    <citation type="submission" date="2018-03" db="EMBL/GenBank/DDBJ databases">
        <title>The ancient ancestry and fast evolution of plastids.</title>
        <authorList>
            <person name="Moore K.R."/>
            <person name="Magnabosco C."/>
            <person name="Momper L."/>
            <person name="Gold D.A."/>
            <person name="Bosak T."/>
            <person name="Fournier G.P."/>
        </authorList>
    </citation>
    <scope>NUCLEOTIDE SEQUENCE [LARGE SCALE GENOMIC DNA]</scope>
    <source>
        <strain evidence="1 2">ULC007</strain>
    </source>
</reference>
<keyword evidence="2" id="KW-1185">Reference proteome</keyword>
<dbReference type="RefSeq" id="WP_106254218.1">
    <property type="nucleotide sequence ID" value="NZ_MPPI01000085.1"/>
</dbReference>